<evidence type="ECO:0000256" key="2">
    <source>
        <dbReference type="ARBA" id="ARBA00022741"/>
    </source>
</evidence>
<protein>
    <submittedName>
        <fullName evidence="5">ABC transporter ATP-binding protein</fullName>
    </submittedName>
</protein>
<comment type="caution">
    <text evidence="5">The sequence shown here is derived from an EMBL/GenBank/DDBJ whole genome shotgun (WGS) entry which is preliminary data.</text>
</comment>
<dbReference type="GO" id="GO:0005524">
    <property type="term" value="F:ATP binding"/>
    <property type="evidence" value="ECO:0007669"/>
    <property type="project" value="UniProtKB-KW"/>
</dbReference>
<evidence type="ECO:0000256" key="1">
    <source>
        <dbReference type="ARBA" id="ARBA00022448"/>
    </source>
</evidence>
<dbReference type="EMBL" id="JAUMIS010000001">
    <property type="protein sequence ID" value="MDO3720993.1"/>
    <property type="molecule type" value="Genomic_DNA"/>
</dbReference>
<dbReference type="InterPro" id="IPR027417">
    <property type="entry name" value="P-loop_NTPase"/>
</dbReference>
<evidence type="ECO:0000313" key="6">
    <source>
        <dbReference type="Proteomes" id="UP001168640"/>
    </source>
</evidence>
<dbReference type="PROSITE" id="PS50893">
    <property type="entry name" value="ABC_TRANSPORTER_2"/>
    <property type="match status" value="1"/>
</dbReference>
<dbReference type="Pfam" id="PF00005">
    <property type="entry name" value="ABC_tran"/>
    <property type="match status" value="1"/>
</dbReference>
<keyword evidence="2" id="KW-0547">Nucleotide-binding</keyword>
<dbReference type="PANTHER" id="PTHR24220:SF611">
    <property type="entry name" value="ATP-BINDING COMPONENT OF ABC TRANSPORTER-RELATED"/>
    <property type="match status" value="1"/>
</dbReference>
<keyword evidence="6" id="KW-1185">Reference proteome</keyword>
<dbReference type="PANTHER" id="PTHR24220">
    <property type="entry name" value="IMPORT ATP-BINDING PROTEIN"/>
    <property type="match status" value="1"/>
</dbReference>
<sequence length="239" mass="26109">MKIRTQPDPQPASDTEILAIQTRSLEFQWQPRQKPLAFPDIHLLAGEHLFLHGPSGAGKSTFLSLLSGMLAPVTGSVTILGTELSALPASARDRFRANHLGVIFQQFNLVPYLTVLANVTLPCSLSKLRSKATAPNTDEEAHRLLSALAIPEGLWHRKVTQLSIGQQQRVAAARALIGAPGVILADEPTSALDTDNRDRFLELLLNLADKRNTSVLFVSHDHRLASHFHHRVELSGGHA</sequence>
<dbReference type="Proteomes" id="UP001168640">
    <property type="component" value="Unassembled WGS sequence"/>
</dbReference>
<gene>
    <name evidence="5" type="ORF">QVZ43_04615</name>
</gene>
<dbReference type="InterPro" id="IPR015854">
    <property type="entry name" value="ABC_transpr_LolD-like"/>
</dbReference>
<organism evidence="5 6">
    <name type="scientific">Marinobacter suaedae</name>
    <dbReference type="NCBI Taxonomy" id="3057675"/>
    <lineage>
        <taxon>Bacteria</taxon>
        <taxon>Pseudomonadati</taxon>
        <taxon>Pseudomonadota</taxon>
        <taxon>Gammaproteobacteria</taxon>
        <taxon>Pseudomonadales</taxon>
        <taxon>Marinobacteraceae</taxon>
        <taxon>Marinobacter</taxon>
    </lineage>
</organism>
<keyword evidence="3 5" id="KW-0067">ATP-binding</keyword>
<dbReference type="SMART" id="SM00382">
    <property type="entry name" value="AAA"/>
    <property type="match status" value="1"/>
</dbReference>
<evidence type="ECO:0000256" key="3">
    <source>
        <dbReference type="ARBA" id="ARBA00022840"/>
    </source>
</evidence>
<evidence type="ECO:0000313" key="5">
    <source>
        <dbReference type="EMBL" id="MDO3720993.1"/>
    </source>
</evidence>
<dbReference type="RefSeq" id="WP_302909044.1">
    <property type="nucleotide sequence ID" value="NZ_JAUMIS010000001.1"/>
</dbReference>
<dbReference type="InterPro" id="IPR003593">
    <property type="entry name" value="AAA+_ATPase"/>
</dbReference>
<dbReference type="CDD" id="cd03255">
    <property type="entry name" value="ABC_MJ0796_LolCDE_FtsE"/>
    <property type="match status" value="1"/>
</dbReference>
<feature type="domain" description="ABC transporter" evidence="4">
    <location>
        <begin position="20"/>
        <end position="239"/>
    </location>
</feature>
<evidence type="ECO:0000259" key="4">
    <source>
        <dbReference type="PROSITE" id="PS50893"/>
    </source>
</evidence>
<reference evidence="5" key="1">
    <citation type="submission" date="2023-07" db="EMBL/GenBank/DDBJ databases">
        <title>Marinobacter sp. chi1 genome sequencing and assembly.</title>
        <authorList>
            <person name="Park S."/>
        </authorList>
    </citation>
    <scope>NUCLEOTIDE SEQUENCE</scope>
    <source>
        <strain evidence="5">Chi1</strain>
    </source>
</reference>
<keyword evidence="1" id="KW-0813">Transport</keyword>
<name>A0ABT8VYB6_9GAMM</name>
<accession>A0ABT8VYB6</accession>
<dbReference type="SUPFAM" id="SSF52540">
    <property type="entry name" value="P-loop containing nucleoside triphosphate hydrolases"/>
    <property type="match status" value="1"/>
</dbReference>
<proteinExistence type="predicted"/>
<dbReference type="InterPro" id="IPR017911">
    <property type="entry name" value="MacB-like_ATP-bd"/>
</dbReference>
<dbReference type="Gene3D" id="3.40.50.300">
    <property type="entry name" value="P-loop containing nucleotide triphosphate hydrolases"/>
    <property type="match status" value="1"/>
</dbReference>
<dbReference type="InterPro" id="IPR003439">
    <property type="entry name" value="ABC_transporter-like_ATP-bd"/>
</dbReference>